<dbReference type="AlphaFoldDB" id="A0A183DU70"/>
<dbReference type="Proteomes" id="UP000271098">
    <property type="component" value="Unassembled WGS sequence"/>
</dbReference>
<keyword evidence="4" id="KW-0677">Repeat</keyword>
<evidence type="ECO:0000259" key="9">
    <source>
        <dbReference type="PROSITE" id="PS51873"/>
    </source>
</evidence>
<dbReference type="PANTHER" id="PTHR22770:SF47">
    <property type="entry name" value="E3 UBIQUITIN-PROTEIN LIGASE RNF216"/>
    <property type="match status" value="1"/>
</dbReference>
<evidence type="ECO:0000313" key="12">
    <source>
        <dbReference type="WBParaSite" id="GPUH_0001227501-mRNA-1"/>
    </source>
</evidence>
<name>A0A183DU70_9BILA</name>
<keyword evidence="6" id="KW-0833">Ubl conjugation pathway</keyword>
<dbReference type="EMBL" id="UYRT01079173">
    <property type="protein sequence ID" value="VDN20151.1"/>
    <property type="molecule type" value="Genomic_DNA"/>
</dbReference>
<evidence type="ECO:0000256" key="7">
    <source>
        <dbReference type="ARBA" id="ARBA00022833"/>
    </source>
</evidence>
<dbReference type="GO" id="GO:0016740">
    <property type="term" value="F:transferase activity"/>
    <property type="evidence" value="ECO:0007669"/>
    <property type="project" value="UniProtKB-KW"/>
</dbReference>
<dbReference type="Gene3D" id="1.20.120.1750">
    <property type="match status" value="1"/>
</dbReference>
<evidence type="ECO:0000256" key="8">
    <source>
        <dbReference type="SAM" id="MobiDB-lite"/>
    </source>
</evidence>
<keyword evidence="5" id="KW-0863">Zinc-finger</keyword>
<sequence>MDSTCADGRFELSALQGVIIPTTFQALARRIRMEEIRSANIGNIESCPFCDFAAVLENQEDRIFHCLNPICQKESCRECHGESHVPLRCEEVEKDFETKKRKFIEERMSEAVIRKCPQCMQRECHGESHVPLRCEEVEKDFETKKRKFIEERMSEAVIRKCPQCMQSITKETGCNKMTCPCGTFFCYVCNAKLSQRNPYGHFDNDGCPQDTPLKQLHEEVARRAGLEALQIFHEENPETVNMKTPDIDQLSGVEVKKRKKPRNPTPHPRREMVHF</sequence>
<keyword evidence="2" id="KW-0808">Transferase</keyword>
<feature type="domain" description="RING-type" evidence="9">
    <location>
        <begin position="1"/>
        <end position="213"/>
    </location>
</feature>
<dbReference type="Pfam" id="PF26200">
    <property type="entry name" value="Rcat_RNF216"/>
    <property type="match status" value="1"/>
</dbReference>
<dbReference type="PANTHER" id="PTHR22770">
    <property type="entry name" value="UBIQUITIN CONJUGATING ENZYME 7 INTERACTING PROTEIN-RELATED"/>
    <property type="match status" value="1"/>
</dbReference>
<feature type="region of interest" description="Disordered" evidence="8">
    <location>
        <begin position="235"/>
        <end position="275"/>
    </location>
</feature>
<comment type="pathway">
    <text evidence="1">Protein modification; protein ubiquitination.</text>
</comment>
<evidence type="ECO:0000256" key="1">
    <source>
        <dbReference type="ARBA" id="ARBA00004906"/>
    </source>
</evidence>
<proteinExistence type="predicted"/>
<protein>
    <submittedName>
        <fullName evidence="12">RING-type domain-containing protein</fullName>
    </submittedName>
</protein>
<keyword evidence="7" id="KW-0862">Zinc</keyword>
<keyword evidence="11" id="KW-1185">Reference proteome</keyword>
<organism evidence="12">
    <name type="scientific">Gongylonema pulchrum</name>
    <dbReference type="NCBI Taxonomy" id="637853"/>
    <lineage>
        <taxon>Eukaryota</taxon>
        <taxon>Metazoa</taxon>
        <taxon>Ecdysozoa</taxon>
        <taxon>Nematoda</taxon>
        <taxon>Chromadorea</taxon>
        <taxon>Rhabditida</taxon>
        <taxon>Spirurina</taxon>
        <taxon>Spiruromorpha</taxon>
        <taxon>Spiruroidea</taxon>
        <taxon>Gongylonematidae</taxon>
        <taxon>Gongylonema</taxon>
    </lineage>
</organism>
<evidence type="ECO:0000256" key="2">
    <source>
        <dbReference type="ARBA" id="ARBA00022679"/>
    </source>
</evidence>
<evidence type="ECO:0000313" key="10">
    <source>
        <dbReference type="EMBL" id="VDN20151.1"/>
    </source>
</evidence>
<dbReference type="InterPro" id="IPR002867">
    <property type="entry name" value="IBR_dom"/>
</dbReference>
<keyword evidence="3" id="KW-0479">Metal-binding</keyword>
<dbReference type="WBParaSite" id="GPUH_0001227501-mRNA-1">
    <property type="protein sequence ID" value="GPUH_0001227501-mRNA-1"/>
    <property type="gene ID" value="GPUH_0001227501"/>
</dbReference>
<evidence type="ECO:0000313" key="11">
    <source>
        <dbReference type="Proteomes" id="UP000271098"/>
    </source>
</evidence>
<dbReference type="InterPro" id="IPR051628">
    <property type="entry name" value="LUBAC_E3_Ligases"/>
</dbReference>
<dbReference type="SMART" id="SM00647">
    <property type="entry name" value="IBR"/>
    <property type="match status" value="2"/>
</dbReference>
<dbReference type="SUPFAM" id="SSF57850">
    <property type="entry name" value="RING/U-box"/>
    <property type="match status" value="2"/>
</dbReference>
<evidence type="ECO:0000256" key="6">
    <source>
        <dbReference type="ARBA" id="ARBA00022786"/>
    </source>
</evidence>
<reference evidence="12" key="1">
    <citation type="submission" date="2016-06" db="UniProtKB">
        <authorList>
            <consortium name="WormBaseParasite"/>
        </authorList>
    </citation>
    <scope>IDENTIFICATION</scope>
</reference>
<dbReference type="InterPro" id="IPR047545">
    <property type="entry name" value="BRcat_RBR_RNF216"/>
</dbReference>
<evidence type="ECO:0000256" key="3">
    <source>
        <dbReference type="ARBA" id="ARBA00022723"/>
    </source>
</evidence>
<gene>
    <name evidence="10" type="ORF">GPUH_LOCUS12261</name>
</gene>
<dbReference type="PROSITE" id="PS51873">
    <property type="entry name" value="TRIAD"/>
    <property type="match status" value="1"/>
</dbReference>
<evidence type="ECO:0000256" key="4">
    <source>
        <dbReference type="ARBA" id="ARBA00022737"/>
    </source>
</evidence>
<dbReference type="GO" id="GO:0008270">
    <property type="term" value="F:zinc ion binding"/>
    <property type="evidence" value="ECO:0007669"/>
    <property type="project" value="UniProtKB-KW"/>
</dbReference>
<dbReference type="CDD" id="cd20339">
    <property type="entry name" value="BRcat_RBR_RNF216"/>
    <property type="match status" value="1"/>
</dbReference>
<evidence type="ECO:0000256" key="5">
    <source>
        <dbReference type="ARBA" id="ARBA00022771"/>
    </source>
</evidence>
<reference evidence="10 11" key="2">
    <citation type="submission" date="2018-11" db="EMBL/GenBank/DDBJ databases">
        <authorList>
            <consortium name="Pathogen Informatics"/>
        </authorList>
    </citation>
    <scope>NUCLEOTIDE SEQUENCE [LARGE SCALE GENOMIC DNA]</scope>
</reference>
<dbReference type="OrthoDB" id="5794520at2759"/>
<dbReference type="InterPro" id="IPR044066">
    <property type="entry name" value="TRIAD_supradom"/>
</dbReference>
<accession>A0A183DU70</accession>